<evidence type="ECO:0000256" key="2">
    <source>
        <dbReference type="ARBA" id="ARBA00022884"/>
    </source>
</evidence>
<organism evidence="6 7">
    <name type="scientific">Aphanomyces invadans</name>
    <dbReference type="NCBI Taxonomy" id="157072"/>
    <lineage>
        <taxon>Eukaryota</taxon>
        <taxon>Sar</taxon>
        <taxon>Stramenopiles</taxon>
        <taxon>Oomycota</taxon>
        <taxon>Saprolegniomycetes</taxon>
        <taxon>Saprolegniales</taxon>
        <taxon>Verrucalvaceae</taxon>
        <taxon>Aphanomyces</taxon>
    </lineage>
</organism>
<keyword evidence="7" id="KW-1185">Reference proteome</keyword>
<evidence type="ECO:0000256" key="4">
    <source>
        <dbReference type="SAM" id="MobiDB-lite"/>
    </source>
</evidence>
<dbReference type="Proteomes" id="UP000285060">
    <property type="component" value="Unassembled WGS sequence"/>
</dbReference>
<comment type="subcellular location">
    <subcellularLocation>
        <location evidence="1">Nucleus</location>
    </subcellularLocation>
</comment>
<keyword evidence="3" id="KW-0539">Nucleus</keyword>
<dbReference type="AlphaFoldDB" id="A0A418B7R7"/>
<gene>
    <name evidence="6" type="ORF">DYB32_001885</name>
</gene>
<evidence type="ECO:0000256" key="1">
    <source>
        <dbReference type="ARBA" id="ARBA00004123"/>
    </source>
</evidence>
<dbReference type="GO" id="GO:0000398">
    <property type="term" value="P:mRNA splicing, via spliceosome"/>
    <property type="evidence" value="ECO:0007669"/>
    <property type="project" value="TreeGrafter"/>
</dbReference>
<feature type="region of interest" description="Disordered" evidence="4">
    <location>
        <begin position="312"/>
        <end position="331"/>
    </location>
</feature>
<dbReference type="Pfam" id="PF17780">
    <property type="entry name" value="OCRE"/>
    <property type="match status" value="1"/>
</dbReference>
<dbReference type="GO" id="GO:0003723">
    <property type="term" value="F:RNA binding"/>
    <property type="evidence" value="ECO:0007669"/>
    <property type="project" value="UniProtKB-KW"/>
</dbReference>
<dbReference type="SMART" id="SM00443">
    <property type="entry name" value="G_patch"/>
    <property type="match status" value="1"/>
</dbReference>
<dbReference type="InterPro" id="IPR000467">
    <property type="entry name" value="G_patch_dom"/>
</dbReference>
<dbReference type="GO" id="GO:0005634">
    <property type="term" value="C:nucleus"/>
    <property type="evidence" value="ECO:0007669"/>
    <property type="project" value="UniProtKB-SubCell"/>
</dbReference>
<dbReference type="PANTHER" id="PTHR13948:SF3">
    <property type="entry name" value="FI21118P1"/>
    <property type="match status" value="1"/>
</dbReference>
<keyword evidence="2" id="KW-0694">RNA-binding</keyword>
<feature type="region of interest" description="Disordered" evidence="4">
    <location>
        <begin position="257"/>
        <end position="278"/>
    </location>
</feature>
<dbReference type="CDD" id="cd16074">
    <property type="entry name" value="OCRE"/>
    <property type="match status" value="1"/>
</dbReference>
<accession>A0A418B7R7</accession>
<dbReference type="EMBL" id="QUSY01000039">
    <property type="protein sequence ID" value="RHY34213.1"/>
    <property type="molecule type" value="Genomic_DNA"/>
</dbReference>
<dbReference type="Pfam" id="PF01585">
    <property type="entry name" value="G-patch"/>
    <property type="match status" value="1"/>
</dbReference>
<evidence type="ECO:0000313" key="6">
    <source>
        <dbReference type="EMBL" id="RHY34213.1"/>
    </source>
</evidence>
<evidence type="ECO:0000313" key="7">
    <source>
        <dbReference type="Proteomes" id="UP000285060"/>
    </source>
</evidence>
<evidence type="ECO:0000259" key="5">
    <source>
        <dbReference type="PROSITE" id="PS50174"/>
    </source>
</evidence>
<protein>
    <recommendedName>
        <fullName evidence="5">G-patch domain-containing protein</fullName>
    </recommendedName>
</protein>
<comment type="caution">
    <text evidence="6">The sequence shown here is derived from an EMBL/GenBank/DDBJ whole genome shotgun (WGS) entry which is preliminary data.</text>
</comment>
<sequence>MECYKCGAPKSEYAVEVPRQSPDPMAAHPSCILAVRSLPLEAQEEDVSRFFHSLDDCHATAALLAIGSEFYYANALVRLSYSNEMVAPRVLGTNQSRTRSTFQRHVINGIYLGPNAQALAHSAVEAAQWSLSNPYQNTSDLDVNDLLASAAAAVPTTPQVPKKDFPLSFEEAGGSFVFVSENGNSSLPFCLKRTVFFKLTMPVPWGILGLYYHSDSMFFYDPTSKVYYNSFLGTYHVIDPTTKNSFLPYQVPLPVDDAVGAPDPPKKDASKHGSKKKATAISFGIKPTYTRRFNSAAQLRKHEQLSDLHKQNLAKAKQTQQSLRVRESPKEALLPRVEEPAMEAVEVARVDKPLDDQSNIGGKMLKMMGWKSGEGLGKAGSGITAPVAAVGKTSGDTSGLGIPELGLTG</sequence>
<name>A0A418B7R7_9STRA</name>
<reference evidence="6 7" key="1">
    <citation type="submission" date="2018-08" db="EMBL/GenBank/DDBJ databases">
        <title>Aphanomyces genome sequencing and annotation.</title>
        <authorList>
            <person name="Minardi D."/>
            <person name="Oidtmann B."/>
            <person name="Van Der Giezen M."/>
            <person name="Studholme D.J."/>
        </authorList>
    </citation>
    <scope>NUCLEOTIDE SEQUENCE [LARGE SCALE GENOMIC DNA]</scope>
    <source>
        <strain evidence="6 7">NJM0002</strain>
    </source>
</reference>
<dbReference type="PANTHER" id="PTHR13948">
    <property type="entry name" value="RNA-BINDING PROTEIN"/>
    <property type="match status" value="1"/>
</dbReference>
<feature type="domain" description="G-patch" evidence="5">
    <location>
        <begin position="357"/>
        <end position="405"/>
    </location>
</feature>
<dbReference type="VEuPathDB" id="FungiDB:H310_01430"/>
<proteinExistence type="predicted"/>
<dbReference type="InterPro" id="IPR041591">
    <property type="entry name" value="OCRE"/>
</dbReference>
<evidence type="ECO:0000256" key="3">
    <source>
        <dbReference type="ARBA" id="ARBA00023242"/>
    </source>
</evidence>
<dbReference type="PROSITE" id="PS50174">
    <property type="entry name" value="G_PATCH"/>
    <property type="match status" value="1"/>
</dbReference>